<reference evidence="3" key="1">
    <citation type="submission" date="2025-08" db="UniProtKB">
        <authorList>
            <consortium name="Ensembl"/>
        </authorList>
    </citation>
    <scope>IDENTIFICATION</scope>
</reference>
<keyword evidence="1" id="KW-0732">Signal</keyword>
<feature type="signal peptide" evidence="1">
    <location>
        <begin position="1"/>
        <end position="20"/>
    </location>
</feature>
<dbReference type="Ensembl" id="ENSFHET00000022580.1">
    <property type="protein sequence ID" value="ENSFHEP00000030750.1"/>
    <property type="gene ID" value="ENSFHEG00000016235.1"/>
</dbReference>
<dbReference type="InterPro" id="IPR016186">
    <property type="entry name" value="C-type_lectin-like/link_sf"/>
</dbReference>
<dbReference type="InterPro" id="IPR001304">
    <property type="entry name" value="C-type_lectin-like"/>
</dbReference>
<dbReference type="Gene3D" id="3.10.100.10">
    <property type="entry name" value="Mannose-Binding Protein A, subunit A"/>
    <property type="match status" value="2"/>
</dbReference>
<evidence type="ECO:0000256" key="1">
    <source>
        <dbReference type="SAM" id="SignalP"/>
    </source>
</evidence>
<dbReference type="SUPFAM" id="SSF56436">
    <property type="entry name" value="C-type lectin-like"/>
    <property type="match status" value="2"/>
</dbReference>
<evidence type="ECO:0000313" key="4">
    <source>
        <dbReference type="Proteomes" id="UP000265000"/>
    </source>
</evidence>
<protein>
    <submittedName>
        <fullName evidence="3">Novel immune-type receptor 3, related 1-like</fullName>
    </submittedName>
</protein>
<dbReference type="PROSITE" id="PS50041">
    <property type="entry name" value="C_TYPE_LECTIN_2"/>
    <property type="match status" value="2"/>
</dbReference>
<dbReference type="GeneTree" id="ENSGT00940000163460"/>
<organism evidence="3 4">
    <name type="scientific">Fundulus heteroclitus</name>
    <name type="common">Killifish</name>
    <name type="synonym">Mummichog</name>
    <dbReference type="NCBI Taxonomy" id="8078"/>
    <lineage>
        <taxon>Eukaryota</taxon>
        <taxon>Metazoa</taxon>
        <taxon>Chordata</taxon>
        <taxon>Craniata</taxon>
        <taxon>Vertebrata</taxon>
        <taxon>Euteleostomi</taxon>
        <taxon>Actinopterygii</taxon>
        <taxon>Neopterygii</taxon>
        <taxon>Teleostei</taxon>
        <taxon>Neoteleostei</taxon>
        <taxon>Acanthomorphata</taxon>
        <taxon>Ovalentaria</taxon>
        <taxon>Atherinomorphae</taxon>
        <taxon>Cyprinodontiformes</taxon>
        <taxon>Fundulidae</taxon>
        <taxon>Fundulus</taxon>
    </lineage>
</organism>
<dbReference type="STRING" id="8078.ENSFHEP00000030750"/>
<proteinExistence type="predicted"/>
<name>A0A3Q2UJA8_FUNHE</name>
<dbReference type="AlphaFoldDB" id="A0A3Q2UJA8"/>
<dbReference type="CDD" id="cd00037">
    <property type="entry name" value="CLECT"/>
    <property type="match status" value="1"/>
</dbReference>
<dbReference type="SMART" id="SM00034">
    <property type="entry name" value="CLECT"/>
    <property type="match status" value="2"/>
</dbReference>
<dbReference type="PANTHER" id="PTHR45784">
    <property type="entry name" value="C-TYPE LECTIN DOMAIN FAMILY 20 MEMBER A-RELATED"/>
    <property type="match status" value="1"/>
</dbReference>
<keyword evidence="4" id="KW-1185">Reference proteome</keyword>
<evidence type="ECO:0000313" key="3">
    <source>
        <dbReference type="Ensembl" id="ENSFHEP00000030750.1"/>
    </source>
</evidence>
<feature type="chain" id="PRO_5018734405" evidence="1">
    <location>
        <begin position="21"/>
        <end position="263"/>
    </location>
</feature>
<dbReference type="Proteomes" id="UP000265000">
    <property type="component" value="Unplaced"/>
</dbReference>
<accession>A0A3Q2UJA8</accession>
<evidence type="ECO:0000259" key="2">
    <source>
        <dbReference type="PROSITE" id="PS50041"/>
    </source>
</evidence>
<sequence length="263" mass="30088">MRTAALRSLLFIELFRVALCDSLGENIYVSRKLTWSEAREYCRKHHTDLLSINSQEELDKLTESARGGYSSSASISSSDRIWTGLYKDVNDNWKWSDGGNVLFFLWVSLEETLHNQSCVMHSEKGLQAVSCGEQFPFYCFHSSLVLVKENKTWEEALEHCRSLDMDLVSLSSESVRTKVLQTSTTASTAHVWTGLRYLSDSWLWVDGTSTAYQAWSQEEIPQCPAWSHHCGALFREGQQLVSRDCAEKLNFFCFKKSTQNVKH</sequence>
<dbReference type="InterPro" id="IPR016187">
    <property type="entry name" value="CTDL_fold"/>
</dbReference>
<dbReference type="Pfam" id="PF00059">
    <property type="entry name" value="Lectin_C"/>
    <property type="match status" value="2"/>
</dbReference>
<reference evidence="3" key="2">
    <citation type="submission" date="2025-09" db="UniProtKB">
        <authorList>
            <consortium name="Ensembl"/>
        </authorList>
    </citation>
    <scope>IDENTIFICATION</scope>
</reference>
<dbReference type="PANTHER" id="PTHR45784:SF8">
    <property type="entry name" value="C-TYPE MANNOSE RECEPTOR 2-RELATED"/>
    <property type="match status" value="1"/>
</dbReference>
<feature type="domain" description="C-type lectin" evidence="2">
    <location>
        <begin position="28"/>
        <end position="140"/>
    </location>
</feature>
<feature type="domain" description="C-type lectin" evidence="2">
    <location>
        <begin position="135"/>
        <end position="254"/>
    </location>
</feature>